<accession>A0A6N6MD51</accession>
<keyword evidence="1" id="KW-0472">Membrane</keyword>
<dbReference type="AlphaFoldDB" id="A0A6N6MD51"/>
<reference evidence="2 3" key="1">
    <citation type="submission" date="2019-09" db="EMBL/GenBank/DDBJ databases">
        <authorList>
            <person name="Cao W.R."/>
        </authorList>
    </citation>
    <scope>NUCLEOTIDE SEQUENCE [LARGE SCALE GENOMIC DNA]</scope>
    <source>
        <strain evidence="2 3">B1N29</strain>
    </source>
</reference>
<protein>
    <submittedName>
        <fullName evidence="2">Uncharacterized protein</fullName>
    </submittedName>
</protein>
<feature type="transmembrane region" description="Helical" evidence="1">
    <location>
        <begin position="60"/>
        <end position="81"/>
    </location>
</feature>
<feature type="transmembrane region" description="Helical" evidence="1">
    <location>
        <begin position="33"/>
        <end position="54"/>
    </location>
</feature>
<keyword evidence="1" id="KW-0812">Transmembrane</keyword>
<evidence type="ECO:0000256" key="1">
    <source>
        <dbReference type="SAM" id="Phobius"/>
    </source>
</evidence>
<comment type="caution">
    <text evidence="2">The sequence shown here is derived from an EMBL/GenBank/DDBJ whole genome shotgun (WGS) entry which is preliminary data.</text>
</comment>
<dbReference type="EMBL" id="WAAT01000045">
    <property type="protein sequence ID" value="KAB1067629.1"/>
    <property type="molecule type" value="Genomic_DNA"/>
</dbReference>
<organism evidence="2 3">
    <name type="scientific">Pseudotamlana haliotis</name>
    <dbReference type="NCBI Taxonomy" id="2614804"/>
    <lineage>
        <taxon>Bacteria</taxon>
        <taxon>Pseudomonadati</taxon>
        <taxon>Bacteroidota</taxon>
        <taxon>Flavobacteriia</taxon>
        <taxon>Flavobacteriales</taxon>
        <taxon>Flavobacteriaceae</taxon>
        <taxon>Pseudotamlana</taxon>
    </lineage>
</organism>
<dbReference type="RefSeq" id="WP_150939417.1">
    <property type="nucleotide sequence ID" value="NZ_WAAT01000045.1"/>
</dbReference>
<feature type="transmembrane region" description="Helical" evidence="1">
    <location>
        <begin position="112"/>
        <end position="137"/>
    </location>
</feature>
<sequence length="138" mass="16414">MFKLLFKNLLLANYSFAKRWVNRKMPERIIPSTMHVFTTPFSFIMAGIYCWILGSLDFKFTSFLPTFIGLGIIMLPFQFFVEIKVKKAFHQWQIEKEYKTLSKTERWKKNTLAFMFFWIGFGVFLFLGAKFLGGYLVE</sequence>
<evidence type="ECO:0000313" key="3">
    <source>
        <dbReference type="Proteomes" id="UP000441333"/>
    </source>
</evidence>
<dbReference type="Proteomes" id="UP000441333">
    <property type="component" value="Unassembled WGS sequence"/>
</dbReference>
<name>A0A6N6MD51_9FLAO</name>
<keyword evidence="3" id="KW-1185">Reference proteome</keyword>
<proteinExistence type="predicted"/>
<evidence type="ECO:0000313" key="2">
    <source>
        <dbReference type="EMBL" id="KAB1067629.1"/>
    </source>
</evidence>
<keyword evidence="1" id="KW-1133">Transmembrane helix</keyword>
<gene>
    <name evidence="2" type="ORF">F6U93_10105</name>
</gene>